<dbReference type="PROSITE" id="PS00198">
    <property type="entry name" value="4FE4S_FER_1"/>
    <property type="match status" value="1"/>
</dbReference>
<reference evidence="10" key="1">
    <citation type="journal article" date="2015" name="MBio">
        <title>Genome-resolved metagenomic analysis reveals roles for candidate phyla and other microbial community members in biogeochemical transformations in oil reservoirs.</title>
        <authorList>
            <person name="Hu P."/>
            <person name="Tom L."/>
            <person name="Singh A."/>
            <person name="Thomas B.C."/>
            <person name="Baker B.J."/>
            <person name="Piceno Y.M."/>
            <person name="Andersen G.L."/>
            <person name="Banfield J.F."/>
        </authorList>
    </citation>
    <scope>NUCLEOTIDE SEQUENCE [LARGE SCALE GENOMIC DNA]</scope>
    <source>
        <strain evidence="10">56_747</strain>
    </source>
</reference>
<dbReference type="PANTHER" id="PTHR36923">
    <property type="entry name" value="FERREDOXIN"/>
    <property type="match status" value="1"/>
</dbReference>
<evidence type="ECO:0000256" key="6">
    <source>
        <dbReference type="ARBA" id="ARBA00023014"/>
    </source>
</evidence>
<evidence type="ECO:0000259" key="8">
    <source>
        <dbReference type="PROSITE" id="PS51379"/>
    </source>
</evidence>
<keyword evidence="4 7" id="KW-0249">Electron transport</keyword>
<keyword evidence="3 7" id="KW-0479">Metal-binding</keyword>
<dbReference type="PANTHER" id="PTHR36923:SF3">
    <property type="entry name" value="FERREDOXIN"/>
    <property type="match status" value="1"/>
</dbReference>
<dbReference type="Pfam" id="PF13459">
    <property type="entry name" value="Fer4_15"/>
    <property type="match status" value="1"/>
</dbReference>
<organism evidence="10 11">
    <name type="scientific">Methanothrix harundinacea</name>
    <dbReference type="NCBI Taxonomy" id="301375"/>
    <lineage>
        <taxon>Archaea</taxon>
        <taxon>Methanobacteriati</taxon>
        <taxon>Methanobacteriota</taxon>
        <taxon>Stenosarchaea group</taxon>
        <taxon>Methanomicrobia</taxon>
        <taxon>Methanotrichales</taxon>
        <taxon>Methanotrichaceae</taxon>
        <taxon>Methanothrix</taxon>
    </lineage>
</organism>
<evidence type="ECO:0000313" key="9">
    <source>
        <dbReference type="EMBL" id="KUK43317.1"/>
    </source>
</evidence>
<evidence type="ECO:0000256" key="7">
    <source>
        <dbReference type="RuleBase" id="RU368020"/>
    </source>
</evidence>
<gene>
    <name evidence="9" type="ORF">XD72_2303</name>
    <name evidence="10" type="ORF">XE07_1502</name>
</gene>
<evidence type="ECO:0000256" key="4">
    <source>
        <dbReference type="ARBA" id="ARBA00022982"/>
    </source>
</evidence>
<evidence type="ECO:0000256" key="5">
    <source>
        <dbReference type="ARBA" id="ARBA00023004"/>
    </source>
</evidence>
<dbReference type="Proteomes" id="UP000053961">
    <property type="component" value="Unassembled WGS sequence"/>
</dbReference>
<dbReference type="EMBL" id="LGFT01000087">
    <property type="protein sequence ID" value="KUK43317.1"/>
    <property type="molecule type" value="Genomic_DNA"/>
</dbReference>
<dbReference type="PRINTS" id="PR00352">
    <property type="entry name" value="3FE4SFRDOXIN"/>
</dbReference>
<dbReference type="InterPro" id="IPR017900">
    <property type="entry name" value="4Fe4S_Fe_S_CS"/>
</dbReference>
<evidence type="ECO:0000313" key="12">
    <source>
        <dbReference type="Proteomes" id="UP000057043"/>
    </source>
</evidence>
<feature type="domain" description="4Fe-4S ferredoxin-type" evidence="8">
    <location>
        <begin position="2"/>
        <end position="31"/>
    </location>
</feature>
<dbReference type="InterPro" id="IPR017896">
    <property type="entry name" value="4Fe4S_Fe-S-bd"/>
</dbReference>
<name>A0A117MC37_9EURY</name>
<evidence type="ECO:0000313" key="10">
    <source>
        <dbReference type="EMBL" id="KUK95874.1"/>
    </source>
</evidence>
<comment type="caution">
    <text evidence="10">The sequence shown here is derived from an EMBL/GenBank/DDBJ whole genome shotgun (WGS) entry which is preliminary data.</text>
</comment>
<accession>A0A117MC37</accession>
<dbReference type="GO" id="GO:0016491">
    <property type="term" value="F:oxidoreductase activity"/>
    <property type="evidence" value="ECO:0007669"/>
    <property type="project" value="UniProtKB-ARBA"/>
</dbReference>
<dbReference type="GO" id="GO:0051536">
    <property type="term" value="F:iron-sulfur cluster binding"/>
    <property type="evidence" value="ECO:0007669"/>
    <property type="project" value="UniProtKB-KW"/>
</dbReference>
<keyword evidence="6 7" id="KW-0411">Iron-sulfur</keyword>
<sequence length="81" mass="8694">MIVVTIGREGCISCGQCWGSCPQVFIEDPEDGKSSIIEGYRIAGKVDEGSAPDQFEACLKEAEEACPAEVIRVSPIQPSFD</sequence>
<dbReference type="InterPro" id="IPR001080">
    <property type="entry name" value="3Fe4S_ferredoxin"/>
</dbReference>
<dbReference type="AlphaFoldDB" id="A0A117MC37"/>
<protein>
    <recommendedName>
        <fullName evidence="7">Ferredoxin</fullName>
    </recommendedName>
</protein>
<comment type="cofactor">
    <cofactor evidence="1">
        <name>[4Fe-4S] cluster</name>
        <dbReference type="ChEBI" id="CHEBI:49883"/>
    </cofactor>
</comment>
<dbReference type="SUPFAM" id="SSF54862">
    <property type="entry name" value="4Fe-4S ferredoxins"/>
    <property type="match status" value="1"/>
</dbReference>
<dbReference type="GO" id="GO:0005506">
    <property type="term" value="F:iron ion binding"/>
    <property type="evidence" value="ECO:0007669"/>
    <property type="project" value="UniProtKB-UniRule"/>
</dbReference>
<dbReference type="PROSITE" id="PS51379">
    <property type="entry name" value="4FE4S_FER_2"/>
    <property type="match status" value="1"/>
</dbReference>
<evidence type="ECO:0000313" key="11">
    <source>
        <dbReference type="Proteomes" id="UP000053961"/>
    </source>
</evidence>
<reference evidence="11 12" key="2">
    <citation type="journal article" date="2015" name="MBio">
        <title>Genome-Resolved Metagenomic Analysis Reveals Roles for Candidate Phyla and Other Microbial Community Members in Biogeochemical Transformations in Oil Reservoirs.</title>
        <authorList>
            <person name="Hu P."/>
            <person name="Tom L."/>
            <person name="Singh A."/>
            <person name="Thomas B.C."/>
            <person name="Baker B.J."/>
            <person name="Piceno Y.M."/>
            <person name="Andersen G.L."/>
            <person name="Banfield J.F."/>
        </authorList>
    </citation>
    <scope>NUCLEOTIDE SEQUENCE [LARGE SCALE GENOMIC DNA]</scope>
    <source>
        <strain evidence="9">57_489</strain>
    </source>
</reference>
<dbReference type="GO" id="GO:0009055">
    <property type="term" value="F:electron transfer activity"/>
    <property type="evidence" value="ECO:0007669"/>
    <property type="project" value="UniProtKB-UniRule"/>
</dbReference>
<keyword evidence="5 7" id="KW-0408">Iron</keyword>
<evidence type="ECO:0000256" key="1">
    <source>
        <dbReference type="ARBA" id="ARBA00001966"/>
    </source>
</evidence>
<dbReference type="Gene3D" id="3.30.70.20">
    <property type="match status" value="1"/>
</dbReference>
<comment type="function">
    <text evidence="7">Ferredoxins are iron-sulfur proteins that transfer electrons in a wide variety of metabolic reactions.</text>
</comment>
<evidence type="ECO:0000256" key="3">
    <source>
        <dbReference type="ARBA" id="ARBA00022723"/>
    </source>
</evidence>
<dbReference type="InterPro" id="IPR051269">
    <property type="entry name" value="Fe-S_cluster_ET"/>
</dbReference>
<dbReference type="EMBL" id="LGHB01000024">
    <property type="protein sequence ID" value="KUK95874.1"/>
    <property type="molecule type" value="Genomic_DNA"/>
</dbReference>
<evidence type="ECO:0000256" key="2">
    <source>
        <dbReference type="ARBA" id="ARBA00022448"/>
    </source>
</evidence>
<dbReference type="Proteomes" id="UP000057043">
    <property type="component" value="Unassembled WGS sequence"/>
</dbReference>
<dbReference type="PATRIC" id="fig|301375.6.peg.663"/>
<proteinExistence type="predicted"/>
<keyword evidence="2 7" id="KW-0813">Transport</keyword>